<dbReference type="GO" id="GO:0032259">
    <property type="term" value="P:methylation"/>
    <property type="evidence" value="ECO:0007669"/>
    <property type="project" value="UniProtKB-KW"/>
</dbReference>
<gene>
    <name evidence="9" type="ORF">B4U80_12010</name>
</gene>
<evidence type="ECO:0000256" key="3">
    <source>
        <dbReference type="ARBA" id="ARBA00022691"/>
    </source>
</evidence>
<dbReference type="Proteomes" id="UP000288716">
    <property type="component" value="Unassembled WGS sequence"/>
</dbReference>
<dbReference type="AlphaFoldDB" id="A0A443RZS5"/>
<evidence type="ECO:0000313" key="10">
    <source>
        <dbReference type="Proteomes" id="UP000288716"/>
    </source>
</evidence>
<feature type="domain" description="O-methyltransferase C-terminal" evidence="8">
    <location>
        <begin position="49"/>
        <end position="254"/>
    </location>
</feature>
<organism evidence="9 10">
    <name type="scientific">Leptotrombidium deliense</name>
    <dbReference type="NCBI Taxonomy" id="299467"/>
    <lineage>
        <taxon>Eukaryota</taxon>
        <taxon>Metazoa</taxon>
        <taxon>Ecdysozoa</taxon>
        <taxon>Arthropoda</taxon>
        <taxon>Chelicerata</taxon>
        <taxon>Arachnida</taxon>
        <taxon>Acari</taxon>
        <taxon>Acariformes</taxon>
        <taxon>Trombidiformes</taxon>
        <taxon>Prostigmata</taxon>
        <taxon>Anystina</taxon>
        <taxon>Parasitengona</taxon>
        <taxon>Trombiculoidea</taxon>
        <taxon>Trombiculidae</taxon>
        <taxon>Leptotrombidium</taxon>
    </lineage>
</organism>
<evidence type="ECO:0000256" key="4">
    <source>
        <dbReference type="ARBA" id="ARBA00037645"/>
    </source>
</evidence>
<dbReference type="InterPro" id="IPR001077">
    <property type="entry name" value="COMT_C"/>
</dbReference>
<accession>A0A443RZS5</accession>
<comment type="caution">
    <text evidence="9">The sequence shown here is derived from an EMBL/GenBank/DDBJ whole genome shotgun (WGS) entry which is preliminary data.</text>
</comment>
<evidence type="ECO:0000256" key="2">
    <source>
        <dbReference type="ARBA" id="ARBA00022679"/>
    </source>
</evidence>
<keyword evidence="1" id="KW-0489">Methyltransferase</keyword>
<dbReference type="PROSITE" id="PS51683">
    <property type="entry name" value="SAM_OMT_II"/>
    <property type="match status" value="1"/>
</dbReference>
<evidence type="ECO:0000256" key="5">
    <source>
        <dbReference type="ARBA" id="ARBA00039116"/>
    </source>
</evidence>
<dbReference type="PANTHER" id="PTHR43712">
    <property type="entry name" value="PUTATIVE (AFU_ORTHOLOGUE AFUA_4G14580)-RELATED"/>
    <property type="match status" value="1"/>
</dbReference>
<evidence type="ECO:0000313" key="9">
    <source>
        <dbReference type="EMBL" id="RWS20779.1"/>
    </source>
</evidence>
<dbReference type="PANTHER" id="PTHR43712:SF2">
    <property type="entry name" value="O-METHYLTRANSFERASE CICE"/>
    <property type="match status" value="1"/>
</dbReference>
<keyword evidence="3" id="KW-0949">S-adenosyl-L-methionine</keyword>
<name>A0A443RZS5_9ACAR</name>
<evidence type="ECO:0000256" key="7">
    <source>
        <dbReference type="ARBA" id="ARBA00043054"/>
    </source>
</evidence>
<dbReference type="STRING" id="299467.A0A443RZS5"/>
<dbReference type="EMBL" id="NCKV01015528">
    <property type="protein sequence ID" value="RWS20779.1"/>
    <property type="molecule type" value="Genomic_DNA"/>
</dbReference>
<keyword evidence="10" id="KW-1185">Reference proteome</keyword>
<reference evidence="9 10" key="1">
    <citation type="journal article" date="2018" name="Gigascience">
        <title>Genomes of trombidid mites reveal novel predicted allergens and laterally-transferred genes associated with secondary metabolism.</title>
        <authorList>
            <person name="Dong X."/>
            <person name="Chaisiri K."/>
            <person name="Xia D."/>
            <person name="Armstrong S.D."/>
            <person name="Fang Y."/>
            <person name="Donnelly M.J."/>
            <person name="Kadowaki T."/>
            <person name="McGarry J.W."/>
            <person name="Darby A.C."/>
            <person name="Makepeace B.L."/>
        </authorList>
    </citation>
    <scope>NUCLEOTIDE SEQUENCE [LARGE SCALE GENOMIC DNA]</scope>
    <source>
        <strain evidence="9">UoL-UT</strain>
    </source>
</reference>
<dbReference type="EC" id="2.1.1.4" evidence="5"/>
<evidence type="ECO:0000259" key="8">
    <source>
        <dbReference type="Pfam" id="PF00891"/>
    </source>
</evidence>
<sequence>MRALESIGLFKQLEDKKWSLNAMADLLRENNPNSQKKTALSSIDDHRLWSQLTTAIQTGESVFEKAYGSKIEEYVLSEPNYLQNMMARMRENQAFCRHITDVYDFNEFKHIVDIGGHDGSFLASILKKALNAKGTVFDLEYAINNARKNRDIIELGNRVDLVAGDFFKAIPADGDCYIMKSTLVDWDDEKAVQILKNIACQMKTSSKLLILEACIPESNEAHFSKILDVMIVLYCRGKFRTKSEFEKLFKAAGLRLNRIVPLGNEVYSVIEATL</sequence>
<keyword evidence="2" id="KW-0808">Transferase</keyword>
<dbReference type="InterPro" id="IPR029063">
    <property type="entry name" value="SAM-dependent_MTases_sf"/>
</dbReference>
<dbReference type="VEuPathDB" id="VectorBase:LDEU011261"/>
<dbReference type="Gene3D" id="3.40.50.150">
    <property type="entry name" value="Vaccinia Virus protein VP39"/>
    <property type="match status" value="1"/>
</dbReference>
<protein>
    <recommendedName>
        <fullName evidence="6">Acetylserotonin O-methyltransferase</fullName>
        <ecNumber evidence="5">2.1.1.4</ecNumber>
    </recommendedName>
    <alternativeName>
        <fullName evidence="7">Hydroxyindole O-methyltransferase</fullName>
    </alternativeName>
</protein>
<dbReference type="SUPFAM" id="SSF53335">
    <property type="entry name" value="S-adenosyl-L-methionine-dependent methyltransferases"/>
    <property type="match status" value="1"/>
</dbReference>
<proteinExistence type="predicted"/>
<comment type="function">
    <text evidence="4">Catalyzes the transfer of a methyl group onto N-acetylserotonin, producing melatonin (N-acetyl-5-methoxytryptamine).</text>
</comment>
<evidence type="ECO:0000256" key="6">
    <source>
        <dbReference type="ARBA" id="ARBA00040730"/>
    </source>
</evidence>
<dbReference type="GO" id="GO:0017096">
    <property type="term" value="F:acetylserotonin O-methyltransferase activity"/>
    <property type="evidence" value="ECO:0007669"/>
    <property type="project" value="UniProtKB-EC"/>
</dbReference>
<dbReference type="InterPro" id="IPR016461">
    <property type="entry name" value="COMT-like"/>
</dbReference>
<dbReference type="Pfam" id="PF00891">
    <property type="entry name" value="Methyltransf_2"/>
    <property type="match status" value="1"/>
</dbReference>
<dbReference type="OrthoDB" id="1606438at2759"/>
<evidence type="ECO:0000256" key="1">
    <source>
        <dbReference type="ARBA" id="ARBA00022603"/>
    </source>
</evidence>